<dbReference type="Pfam" id="PF00700">
    <property type="entry name" value="Flagellin_C"/>
    <property type="match status" value="1"/>
</dbReference>
<evidence type="ECO:0000256" key="3">
    <source>
        <dbReference type="RuleBase" id="RU362073"/>
    </source>
</evidence>
<dbReference type="RefSeq" id="WP_132872469.1">
    <property type="nucleotide sequence ID" value="NZ_SMGG01000003.1"/>
</dbReference>
<feature type="domain" description="Flagellin N-terminal" evidence="4">
    <location>
        <begin position="6"/>
        <end position="143"/>
    </location>
</feature>
<keyword evidence="2 3" id="KW-0975">Bacterial flagellum</keyword>
<keyword evidence="7" id="KW-1185">Reference proteome</keyword>
<dbReference type="Pfam" id="PF00669">
    <property type="entry name" value="Flagellin_N"/>
    <property type="match status" value="1"/>
</dbReference>
<reference evidence="6 7" key="1">
    <citation type="submission" date="2019-03" db="EMBL/GenBank/DDBJ databases">
        <title>Genomic Encyclopedia of Type Strains, Phase IV (KMG-IV): sequencing the most valuable type-strain genomes for metagenomic binning, comparative biology and taxonomic classification.</title>
        <authorList>
            <person name="Goeker M."/>
        </authorList>
    </citation>
    <scope>NUCLEOTIDE SEQUENCE [LARGE SCALE GENOMIC DNA]</scope>
    <source>
        <strain evidence="6 7">DSM 24984</strain>
    </source>
</reference>
<dbReference type="PRINTS" id="PR00207">
    <property type="entry name" value="FLAGELLIN"/>
</dbReference>
<keyword evidence="6" id="KW-0966">Cell projection</keyword>
<dbReference type="GO" id="GO:0009288">
    <property type="term" value="C:bacterial-type flagellum"/>
    <property type="evidence" value="ECO:0007669"/>
    <property type="project" value="UniProtKB-SubCell"/>
</dbReference>
<dbReference type="OrthoDB" id="9796789at2"/>
<dbReference type="Gene3D" id="1.20.1330.10">
    <property type="entry name" value="f41 fragment of flagellin, N-terminal domain"/>
    <property type="match status" value="2"/>
</dbReference>
<dbReference type="SUPFAM" id="SSF64518">
    <property type="entry name" value="Phase 1 flagellin"/>
    <property type="match status" value="1"/>
</dbReference>
<protein>
    <recommendedName>
        <fullName evidence="3">Flagellin</fullName>
    </recommendedName>
</protein>
<organism evidence="6 7">
    <name type="scientific">Seleniivibrio woodruffii</name>
    <dbReference type="NCBI Taxonomy" id="1078050"/>
    <lineage>
        <taxon>Bacteria</taxon>
        <taxon>Pseudomonadati</taxon>
        <taxon>Deferribacterota</taxon>
        <taxon>Deferribacteres</taxon>
        <taxon>Deferribacterales</taxon>
        <taxon>Geovibrionaceae</taxon>
        <taxon>Seleniivibrio</taxon>
    </lineage>
</organism>
<comment type="similarity">
    <text evidence="1 3">Belongs to the bacterial flagellin family.</text>
</comment>
<evidence type="ECO:0000313" key="7">
    <source>
        <dbReference type="Proteomes" id="UP000294614"/>
    </source>
</evidence>
<evidence type="ECO:0000259" key="5">
    <source>
        <dbReference type="Pfam" id="PF00700"/>
    </source>
</evidence>
<dbReference type="AlphaFoldDB" id="A0A4R1KD15"/>
<accession>A0A4R1KD15</accession>
<dbReference type="PANTHER" id="PTHR42792">
    <property type="entry name" value="FLAGELLIN"/>
    <property type="match status" value="1"/>
</dbReference>
<keyword evidence="6" id="KW-0282">Flagellum</keyword>
<dbReference type="InterPro" id="IPR001492">
    <property type="entry name" value="Flagellin"/>
</dbReference>
<comment type="caution">
    <text evidence="6">The sequence shown here is derived from an EMBL/GenBank/DDBJ whole genome shotgun (WGS) entry which is preliminary data.</text>
</comment>
<gene>
    <name evidence="6" type="ORF">C8D98_0950</name>
</gene>
<evidence type="ECO:0000259" key="4">
    <source>
        <dbReference type="Pfam" id="PF00669"/>
    </source>
</evidence>
<dbReference type="GO" id="GO:0005198">
    <property type="term" value="F:structural molecule activity"/>
    <property type="evidence" value="ECO:0007669"/>
    <property type="project" value="UniProtKB-UniRule"/>
</dbReference>
<dbReference type="Proteomes" id="UP000294614">
    <property type="component" value="Unassembled WGS sequence"/>
</dbReference>
<name>A0A4R1KD15_9BACT</name>
<dbReference type="GO" id="GO:0005576">
    <property type="term" value="C:extracellular region"/>
    <property type="evidence" value="ECO:0007669"/>
    <property type="project" value="UniProtKB-SubCell"/>
</dbReference>
<keyword evidence="6" id="KW-0969">Cilium</keyword>
<dbReference type="InterPro" id="IPR042187">
    <property type="entry name" value="Flagellin_C_sub2"/>
</dbReference>
<keyword evidence="3" id="KW-0964">Secreted</keyword>
<dbReference type="EMBL" id="SMGG01000003">
    <property type="protein sequence ID" value="TCK62424.1"/>
    <property type="molecule type" value="Genomic_DNA"/>
</dbReference>
<dbReference type="PANTHER" id="PTHR42792:SF2">
    <property type="entry name" value="FLAGELLIN"/>
    <property type="match status" value="1"/>
</dbReference>
<evidence type="ECO:0000313" key="6">
    <source>
        <dbReference type="EMBL" id="TCK62424.1"/>
    </source>
</evidence>
<evidence type="ECO:0000256" key="2">
    <source>
        <dbReference type="ARBA" id="ARBA00023143"/>
    </source>
</evidence>
<dbReference type="Gene3D" id="3.30.70.2120">
    <property type="match status" value="1"/>
</dbReference>
<proteinExistence type="inferred from homology"/>
<comment type="function">
    <text evidence="3">Flagellin is the subunit protein which polymerizes to form the filaments of bacterial flagella.</text>
</comment>
<dbReference type="InterPro" id="IPR001029">
    <property type="entry name" value="Flagellin_N"/>
</dbReference>
<dbReference type="InterPro" id="IPR046358">
    <property type="entry name" value="Flagellin_C"/>
</dbReference>
<sequence length="797" mass="83355">MALTVYTNVNSLMAQSYVNQTSSNISKNLEKLSSGLRINSAADDASGLAISEKLRGQISGLKRASSNAQDGISMLQTAEGGLATIQSMTQRMRELAVQASNGVYTSNDRAEIQKEVDQLKEEIDRVASSTEFNTKKLLNGNATALWSTDKTSSIDVVVKGQVAEGNYNLNVDVTAGKNNVYKSDVMTLNSDAVGGEIVEDGAAGDNDSNVLSVTDIKTMATSGTSYYTVNVGDVSANTSATMTVTGSFQQAGSSFSVATAATVSTATSSGYVEVKFDQDVTAGATAISAKVRFINAKTGDVGDWVTVTASATGSTISISSADTAALTDTAGGTLGFDMTISLGVNGKIQSGDKVLLAQTGNVTTADSIASSGGGTIKISDGPAGQAGPTINFTTASSLTKKDNGDSVVDTNNVTVYYASINSDTGNIDVGSMTLNFKEKSNATDANGQTTTDSFNLEVRGGGDVATSSTKLRDIALFTTDDGRNLFDQTQELTVFGNGSSKTIYLEGDDTVSDFENKMTEAIKSLGMGATSSNSETVSDVNNNLVNYVTNETDNSNEALKGTFVIQTAKLGDDSKLSFVGDENLINALSLVQIQKGENSELNITVTDAHTGKTIGSDKVNDYKLKDVIAGVEVKVDSAVGLDISWNDTDKKMTFTGSTEDIKLHVVDNSTQLQIGANEGQTITTNISQADTKALGLSDVLMVDQESAQKSITTIDSALNKISSARATIGAQINRLEYTITGLDTTRENLTASESRIRDLDMASEMSDFTKNQILSQAGVAMISQANAQAQMALQVLG</sequence>
<dbReference type="Gene3D" id="6.10.10.10">
    <property type="entry name" value="Flagellar export chaperone, C-terminal domain"/>
    <property type="match status" value="1"/>
</dbReference>
<comment type="subcellular location">
    <subcellularLocation>
        <location evidence="3">Secreted</location>
    </subcellularLocation>
    <subcellularLocation>
        <location evidence="3">Bacterial flagellum</location>
    </subcellularLocation>
</comment>
<feature type="domain" description="Flagellin C-terminal" evidence="5">
    <location>
        <begin position="711"/>
        <end position="796"/>
    </location>
</feature>
<evidence type="ECO:0000256" key="1">
    <source>
        <dbReference type="ARBA" id="ARBA00005709"/>
    </source>
</evidence>